<evidence type="ECO:0000256" key="2">
    <source>
        <dbReference type="SAM" id="Phobius"/>
    </source>
</evidence>
<evidence type="ECO:0000256" key="1">
    <source>
        <dbReference type="SAM" id="MobiDB-lite"/>
    </source>
</evidence>
<keyword evidence="2" id="KW-1133">Transmembrane helix</keyword>
<dbReference type="Proteomes" id="UP001305414">
    <property type="component" value="Unassembled WGS sequence"/>
</dbReference>
<proteinExistence type="predicted"/>
<feature type="region of interest" description="Disordered" evidence="1">
    <location>
        <begin position="68"/>
        <end position="90"/>
    </location>
</feature>
<evidence type="ECO:0000313" key="3">
    <source>
        <dbReference type="EMBL" id="KAK5627373.1"/>
    </source>
</evidence>
<feature type="compositionally biased region" description="Basic and acidic residues" evidence="1">
    <location>
        <begin position="78"/>
        <end position="90"/>
    </location>
</feature>
<comment type="caution">
    <text evidence="3">The sequence shown here is derived from an EMBL/GenBank/DDBJ whole genome shotgun (WGS) entry which is preliminary data.</text>
</comment>
<name>A0AAN7UEJ9_9PEZI</name>
<protein>
    <submittedName>
        <fullName evidence="3">Uncharacterized protein</fullName>
    </submittedName>
</protein>
<evidence type="ECO:0000313" key="4">
    <source>
        <dbReference type="Proteomes" id="UP001305414"/>
    </source>
</evidence>
<gene>
    <name evidence="3" type="ORF">RRF57_003088</name>
</gene>
<keyword evidence="2" id="KW-0472">Membrane</keyword>
<keyword evidence="4" id="KW-1185">Reference proteome</keyword>
<reference evidence="3 4" key="1">
    <citation type="submission" date="2023-10" db="EMBL/GenBank/DDBJ databases">
        <title>Draft genome sequence of Xylaria bambusicola isolate GMP-LS, the root and basal stem rot pathogen of sugarcane in Indonesia.</title>
        <authorList>
            <person name="Selvaraj P."/>
            <person name="Muralishankar V."/>
            <person name="Muruganantham S."/>
            <person name="Sp S."/>
            <person name="Haryani S."/>
            <person name="Lau K.J.X."/>
            <person name="Naqvi N.I."/>
        </authorList>
    </citation>
    <scope>NUCLEOTIDE SEQUENCE [LARGE SCALE GENOMIC DNA]</scope>
    <source>
        <strain evidence="3">GMP-LS</strain>
    </source>
</reference>
<feature type="transmembrane region" description="Helical" evidence="2">
    <location>
        <begin position="608"/>
        <end position="630"/>
    </location>
</feature>
<dbReference type="EMBL" id="JAWHQM010000005">
    <property type="protein sequence ID" value="KAK5627373.1"/>
    <property type="molecule type" value="Genomic_DNA"/>
</dbReference>
<organism evidence="3 4">
    <name type="scientific">Xylaria bambusicola</name>
    <dbReference type="NCBI Taxonomy" id="326684"/>
    <lineage>
        <taxon>Eukaryota</taxon>
        <taxon>Fungi</taxon>
        <taxon>Dikarya</taxon>
        <taxon>Ascomycota</taxon>
        <taxon>Pezizomycotina</taxon>
        <taxon>Sordariomycetes</taxon>
        <taxon>Xylariomycetidae</taxon>
        <taxon>Xylariales</taxon>
        <taxon>Xylariaceae</taxon>
        <taxon>Xylaria</taxon>
    </lineage>
</organism>
<dbReference type="Pfam" id="PF11374">
    <property type="entry name" value="DUF3176"/>
    <property type="match status" value="1"/>
</dbReference>
<dbReference type="AlphaFoldDB" id="A0AAN7UEJ9"/>
<keyword evidence="2" id="KW-0812">Transmembrane</keyword>
<dbReference type="PANTHER" id="PTHR35394">
    <property type="entry name" value="DUF3176 DOMAIN-CONTAINING PROTEIN"/>
    <property type="match status" value="1"/>
</dbReference>
<accession>A0AAN7UEJ9</accession>
<feature type="transmembrane region" description="Helical" evidence="2">
    <location>
        <begin position="115"/>
        <end position="139"/>
    </location>
</feature>
<sequence>MMFPGRAHSRRIADTRIELPLRENGQIACIIGRDPSISATSAPDEERAVGLNEDEALADNVSSAWDIGRGNPSPAPHVEARMERGSSEVKKGEEVKGERCKTRFQRFDSFLTDTWALEVFWCVLAITILVGIFAFLAAHQGIPQPQWPHGISINTVISLLVDAIVGTLASWFASPRVLSDMEIFDGATRSFWGKLQLLMHGRGRKHCLIALGTLAIGPFSQQIVQYYNCFSVSSSHLAWLPRSNNYTAGSRVYPGHSQLDPEMASAIYTGILNPPKTRASAIKSFSCDSGNCTLPRFSTLGMCHSCHEILELIHTNETFPGYWLDNWVGNPSWNWCREDARVGWTNESWATPYTYTPYTMLSSRKTLGFDPLIGDAPFDDLITLDFLTLNVNAACNATIEDVETCPKHPWAVRCSLYPCIKTFNAKITNAVLSENLTSSIPLKKSNISAIEVTTSENLTWSYAVSTTLRHGQSVDCKPSSIQTPINIVSITSNRTIPISSNETVTWYPEDCVYSMGYPAALAINQFLSVLFDVNSLESRNGSVYDLFGSYWLKTFYNNGMANISTANTYFESLAAAITATMRQTGQSAVLADAIGSVLQSETCIRIRWPWLTLPVFFVLATVGLLISTIMSSAWRGAWKSSFLAAVSFGAHNAAFELLEPLDSKSLQSGMVETANHIRVQLYFGQQMTPVNSVPSVEAR</sequence>
<feature type="transmembrane region" description="Helical" evidence="2">
    <location>
        <begin position="151"/>
        <end position="173"/>
    </location>
</feature>
<dbReference type="InterPro" id="IPR021514">
    <property type="entry name" value="DUF3176"/>
</dbReference>
<dbReference type="PANTHER" id="PTHR35394:SF6">
    <property type="entry name" value="DUF3176 DOMAIN-CONTAINING PROTEIN"/>
    <property type="match status" value="1"/>
</dbReference>